<dbReference type="InterPro" id="IPR029058">
    <property type="entry name" value="AB_hydrolase_fold"/>
</dbReference>
<evidence type="ECO:0000256" key="3">
    <source>
        <dbReference type="ARBA" id="ARBA00022801"/>
    </source>
</evidence>
<feature type="chain" id="PRO_5028525373" description="Carboxylic ester hydrolase" evidence="6">
    <location>
        <begin position="18"/>
        <end position="553"/>
    </location>
</feature>
<evidence type="ECO:0000259" key="7">
    <source>
        <dbReference type="Pfam" id="PF00135"/>
    </source>
</evidence>
<dbReference type="KEGG" id="dvv:114333512"/>
<dbReference type="RefSeq" id="XP_028139198.1">
    <property type="nucleotide sequence ID" value="XM_028283397.1"/>
</dbReference>
<dbReference type="PROSITE" id="PS00941">
    <property type="entry name" value="CARBOXYLESTERASE_B_2"/>
    <property type="match status" value="1"/>
</dbReference>
<dbReference type="InterPro" id="IPR002018">
    <property type="entry name" value="CarbesteraseB"/>
</dbReference>
<evidence type="ECO:0000256" key="1">
    <source>
        <dbReference type="ARBA" id="ARBA00005964"/>
    </source>
</evidence>
<dbReference type="EC" id="3.1.1.-" evidence="6"/>
<keyword evidence="4" id="KW-1015">Disulfide bond</keyword>
<keyword evidence="6" id="KW-0732">Signal</keyword>
<evidence type="ECO:0000256" key="5">
    <source>
        <dbReference type="ARBA" id="ARBA00023180"/>
    </source>
</evidence>
<gene>
    <name evidence="8" type="primary">LOC114333512</name>
</gene>
<dbReference type="PANTHER" id="PTHR43142">
    <property type="entry name" value="CARBOXYLIC ESTER HYDROLASE"/>
    <property type="match status" value="1"/>
</dbReference>
<dbReference type="AlphaFoldDB" id="A0A6P7G2C1"/>
<dbReference type="PROSITE" id="PS00122">
    <property type="entry name" value="CARBOXYLESTERASE_B_1"/>
    <property type="match status" value="1"/>
</dbReference>
<organism evidence="8">
    <name type="scientific">Diabrotica virgifera virgifera</name>
    <name type="common">western corn rootworm</name>
    <dbReference type="NCBI Taxonomy" id="50390"/>
    <lineage>
        <taxon>Eukaryota</taxon>
        <taxon>Metazoa</taxon>
        <taxon>Ecdysozoa</taxon>
        <taxon>Arthropoda</taxon>
        <taxon>Hexapoda</taxon>
        <taxon>Insecta</taxon>
        <taxon>Pterygota</taxon>
        <taxon>Neoptera</taxon>
        <taxon>Endopterygota</taxon>
        <taxon>Coleoptera</taxon>
        <taxon>Polyphaga</taxon>
        <taxon>Cucujiformia</taxon>
        <taxon>Chrysomeloidea</taxon>
        <taxon>Chrysomelidae</taxon>
        <taxon>Galerucinae</taxon>
        <taxon>Diabroticina</taxon>
        <taxon>Diabroticites</taxon>
        <taxon>Diabrotica</taxon>
    </lineage>
</organism>
<evidence type="ECO:0000256" key="2">
    <source>
        <dbReference type="ARBA" id="ARBA00022487"/>
    </source>
</evidence>
<sequence>MLLRVFYFVLIGVHINAKIIVNTPNGQVMGAQEPGTEGNSFYMFQQIPYAKTPTGSLRFREPQPVDKWEGVFDATIENKICYQQTADKQWGATEDCLYVNVYTPTYPSPDLEIPVMVYFYGGGFINGSANFHSYGPQYWMEQDVIIVTVSYRVGILGFLSTGDTVIPGNYGLKDQQLALKWVQQNIQSFGGDPDKVTIFGQSAGGASVTLHLISQNSTGLFRAAIAQSGSALCPWAYQWNHKYIASIIASIINPNFNPDASSQEILDLLQNVAVEDIVLASTKVPTAWYEPEIINGFLFTPVVEQEHETAFLTERMYAAIEDGHAQRVPLLMGINSEEMIWDGMNKDDFKWTAYWLDINAPGLVNENMQIHDQNQMETVGAAIRKLYTNGKFQDHLGDAIEFFSDTSFGRAIIQHAKLQSQFSDVYFYQFSYQGTLPGERPYYEGAYKVAHNDDNSYLWVFGNNTNLNTFPAGDILTSKRYRTLFSNFAKDLNPTSESTDILGINYWPTVKPGNFQYLELNETLTIKADLKKQRHDGWVDIYSRYAAKPYYTF</sequence>
<reference evidence="8" key="1">
    <citation type="submission" date="2025-08" db="UniProtKB">
        <authorList>
            <consortium name="RefSeq"/>
        </authorList>
    </citation>
    <scope>IDENTIFICATION</scope>
    <source>
        <tissue evidence="8">Whole insect</tissue>
    </source>
</reference>
<dbReference type="Pfam" id="PF00135">
    <property type="entry name" value="COesterase"/>
    <property type="match status" value="1"/>
</dbReference>
<dbReference type="Gene3D" id="3.40.50.1820">
    <property type="entry name" value="alpha/beta hydrolase"/>
    <property type="match status" value="1"/>
</dbReference>
<dbReference type="GO" id="GO:0052689">
    <property type="term" value="F:carboxylic ester hydrolase activity"/>
    <property type="evidence" value="ECO:0007669"/>
    <property type="project" value="UniProtKB-KW"/>
</dbReference>
<evidence type="ECO:0000256" key="4">
    <source>
        <dbReference type="ARBA" id="ARBA00023157"/>
    </source>
</evidence>
<keyword evidence="2" id="KW-0719">Serine esterase</keyword>
<comment type="similarity">
    <text evidence="1 6">Belongs to the type-B carboxylesterase/lipase family.</text>
</comment>
<dbReference type="InterPro" id="IPR019826">
    <property type="entry name" value="Carboxylesterase_B_AS"/>
</dbReference>
<keyword evidence="5" id="KW-0325">Glycoprotein</keyword>
<protein>
    <recommendedName>
        <fullName evidence="6">Carboxylic ester hydrolase</fullName>
        <ecNumber evidence="6">3.1.1.-</ecNumber>
    </recommendedName>
</protein>
<name>A0A6P7G2C1_DIAVI</name>
<feature type="signal peptide" evidence="6">
    <location>
        <begin position="1"/>
        <end position="17"/>
    </location>
</feature>
<dbReference type="SUPFAM" id="SSF53474">
    <property type="entry name" value="alpha/beta-Hydrolases"/>
    <property type="match status" value="1"/>
</dbReference>
<evidence type="ECO:0000313" key="8">
    <source>
        <dbReference type="RefSeq" id="XP_028139198.1"/>
    </source>
</evidence>
<dbReference type="InterPro" id="IPR019819">
    <property type="entry name" value="Carboxylesterase_B_CS"/>
</dbReference>
<dbReference type="InParanoid" id="A0A6P7G2C1"/>
<feature type="domain" description="Carboxylesterase type B" evidence="7">
    <location>
        <begin position="19"/>
        <end position="537"/>
    </location>
</feature>
<evidence type="ECO:0000256" key="6">
    <source>
        <dbReference type="RuleBase" id="RU361235"/>
    </source>
</evidence>
<accession>A0A6P7G2C1</accession>
<keyword evidence="3 6" id="KW-0378">Hydrolase</keyword>
<proteinExistence type="inferred from homology"/>
<dbReference type="PANTHER" id="PTHR43142:SF1">
    <property type="entry name" value="CARBOXYLIC ESTER HYDROLASE"/>
    <property type="match status" value="1"/>
</dbReference>
<dbReference type="OrthoDB" id="19653at2759"/>